<protein>
    <recommendedName>
        <fullName evidence="3">GNAT family N-acetyltransferase</fullName>
    </recommendedName>
</protein>
<sequence length="403" mass="47820">MTYRDFKCEWLTDINLIDEEQWKLIFGTKHITGINFIKSIQQSNIPDVEFYYLLITENSKTVAIVPCFYFKLDLIDLLDESSLKVLFYKVRSKFPRFLKIKTFVIGSYAASCEYFVGVSSGYKNCEAVIFSLINKQLKLKAKNKNAKLILIKEIRETQIDKARNTLGKNFCFCRSFPNSFVPTFPECRPYPNALKANHQRRYRKKRNEYNKYYTWEIIRDITPYKDIFEEMYLNVLRKAKNKLEILNGSFFLNLNRNLPDNTFFIISRDGKGLIRSMALVVEEEDRLIPLYLGMTYGTDDARILYINMLFKIIELSEQMDKGIVEFGQTSYYPKIMSGAFIEWIYYGFSSYNKLILKLLQYITRMNLFKIKLLPHVYKNKIANEIIFKIEKEYKFKVCNKKII</sequence>
<name>A0ABV9L2Q2_9BACT</name>
<proteinExistence type="predicted"/>
<dbReference type="EMBL" id="JBHSGN010000144">
    <property type="protein sequence ID" value="MFC4676556.1"/>
    <property type="molecule type" value="Genomic_DNA"/>
</dbReference>
<evidence type="ECO:0000313" key="2">
    <source>
        <dbReference type="Proteomes" id="UP001596023"/>
    </source>
</evidence>
<dbReference type="InterPro" id="IPR016181">
    <property type="entry name" value="Acyl_CoA_acyltransferase"/>
</dbReference>
<reference evidence="2" key="1">
    <citation type="journal article" date="2019" name="Int. J. Syst. Evol. Microbiol.">
        <title>The Global Catalogue of Microorganisms (GCM) 10K type strain sequencing project: providing services to taxonomists for standard genome sequencing and annotation.</title>
        <authorList>
            <consortium name="The Broad Institute Genomics Platform"/>
            <consortium name="The Broad Institute Genome Sequencing Center for Infectious Disease"/>
            <person name="Wu L."/>
            <person name="Ma J."/>
        </authorList>
    </citation>
    <scope>NUCLEOTIDE SEQUENCE [LARGE SCALE GENOMIC DNA]</scope>
    <source>
        <strain evidence="2">CCUG 66188</strain>
    </source>
</reference>
<organism evidence="1 2">
    <name type="scientific">Dysgonomonas termitidis</name>
    <dbReference type="NCBI Taxonomy" id="1516126"/>
    <lineage>
        <taxon>Bacteria</taxon>
        <taxon>Pseudomonadati</taxon>
        <taxon>Bacteroidota</taxon>
        <taxon>Bacteroidia</taxon>
        <taxon>Bacteroidales</taxon>
        <taxon>Dysgonomonadaceae</taxon>
        <taxon>Dysgonomonas</taxon>
    </lineage>
</organism>
<accession>A0ABV9L2Q2</accession>
<dbReference type="SUPFAM" id="SSF55729">
    <property type="entry name" value="Acyl-CoA N-acyltransferases (Nat)"/>
    <property type="match status" value="1"/>
</dbReference>
<comment type="caution">
    <text evidence="1">The sequence shown here is derived from an EMBL/GenBank/DDBJ whole genome shotgun (WGS) entry which is preliminary data.</text>
</comment>
<evidence type="ECO:0008006" key="3">
    <source>
        <dbReference type="Google" id="ProtNLM"/>
    </source>
</evidence>
<dbReference type="RefSeq" id="WP_380000917.1">
    <property type="nucleotide sequence ID" value="NZ_JBHSGN010000144.1"/>
</dbReference>
<evidence type="ECO:0000313" key="1">
    <source>
        <dbReference type="EMBL" id="MFC4676556.1"/>
    </source>
</evidence>
<gene>
    <name evidence="1" type="ORF">ACFO6W_23015</name>
</gene>
<dbReference type="Proteomes" id="UP001596023">
    <property type="component" value="Unassembled WGS sequence"/>
</dbReference>
<keyword evidence="2" id="KW-1185">Reference proteome</keyword>